<evidence type="ECO:0000256" key="2">
    <source>
        <dbReference type="ARBA" id="ARBA00022679"/>
    </source>
</evidence>
<evidence type="ECO:0000313" key="5">
    <source>
        <dbReference type="EMBL" id="SHL00331.1"/>
    </source>
</evidence>
<reference evidence="5 6" key="1">
    <citation type="submission" date="2016-11" db="EMBL/GenBank/DDBJ databases">
        <authorList>
            <person name="Jaros S."/>
            <person name="Januszkiewicz K."/>
            <person name="Wedrychowicz H."/>
        </authorList>
    </citation>
    <scope>NUCLEOTIDE SEQUENCE [LARGE SCALE GENOMIC DNA]</scope>
    <source>
        <strain evidence="5 6">DSM 15480</strain>
    </source>
</reference>
<protein>
    <submittedName>
        <fullName evidence="5">Adenine-specific DNA-methyltransferase</fullName>
    </submittedName>
</protein>
<dbReference type="PANTHER" id="PTHR13370:SF24">
    <property type="entry name" value="TYPE III RESTRICTION-MODIFICATION ENZYME STYLTI MOD SUBUNIT"/>
    <property type="match status" value="1"/>
</dbReference>
<dbReference type="Proteomes" id="UP000184301">
    <property type="component" value="Unassembled WGS sequence"/>
</dbReference>
<dbReference type="GO" id="GO:0009307">
    <property type="term" value="P:DNA restriction-modification system"/>
    <property type="evidence" value="ECO:0007669"/>
    <property type="project" value="UniProtKB-KW"/>
</dbReference>
<dbReference type="InterPro" id="IPR029063">
    <property type="entry name" value="SAM-dependent_MTases_sf"/>
</dbReference>
<organism evidence="5 6">
    <name type="scientific">Hespellia stercorisuis DSM 15480</name>
    <dbReference type="NCBI Taxonomy" id="1121950"/>
    <lineage>
        <taxon>Bacteria</taxon>
        <taxon>Bacillati</taxon>
        <taxon>Bacillota</taxon>
        <taxon>Clostridia</taxon>
        <taxon>Lachnospirales</taxon>
        <taxon>Lachnospiraceae</taxon>
        <taxon>Hespellia</taxon>
    </lineage>
</organism>
<dbReference type="Gene3D" id="3.40.50.150">
    <property type="entry name" value="Vaccinia Virus protein VP39"/>
    <property type="match status" value="1"/>
</dbReference>
<dbReference type="GO" id="GO:0032259">
    <property type="term" value="P:methylation"/>
    <property type="evidence" value="ECO:0007669"/>
    <property type="project" value="UniProtKB-KW"/>
</dbReference>
<dbReference type="EMBL" id="FQZY01000132">
    <property type="protein sequence ID" value="SHL00331.1"/>
    <property type="molecule type" value="Genomic_DNA"/>
</dbReference>
<evidence type="ECO:0000313" key="6">
    <source>
        <dbReference type="Proteomes" id="UP000184301"/>
    </source>
</evidence>
<accession>A0A1M6X347</accession>
<dbReference type="InterPro" id="IPR002941">
    <property type="entry name" value="DNA_methylase_N4/N6"/>
</dbReference>
<dbReference type="InterPro" id="IPR001091">
    <property type="entry name" value="RM_Methyltransferase"/>
</dbReference>
<name>A0A1M6X347_9FIRM</name>
<evidence type="ECO:0000256" key="1">
    <source>
        <dbReference type="ARBA" id="ARBA00022603"/>
    </source>
</evidence>
<gene>
    <name evidence="5" type="ORF">SAMN02745243_04150</name>
</gene>
<keyword evidence="3" id="KW-0680">Restriction system</keyword>
<dbReference type="GO" id="GO:0003677">
    <property type="term" value="F:DNA binding"/>
    <property type="evidence" value="ECO:0007669"/>
    <property type="project" value="InterPro"/>
</dbReference>
<dbReference type="Pfam" id="PF01555">
    <property type="entry name" value="N6_N4_Mtase"/>
    <property type="match status" value="1"/>
</dbReference>
<dbReference type="PANTHER" id="PTHR13370">
    <property type="entry name" value="RNA METHYLASE-RELATED"/>
    <property type="match status" value="1"/>
</dbReference>
<dbReference type="SUPFAM" id="SSF53335">
    <property type="entry name" value="S-adenosyl-L-methionine-dependent methyltransferases"/>
    <property type="match status" value="1"/>
</dbReference>
<dbReference type="PRINTS" id="PR00508">
    <property type="entry name" value="S21N4MTFRASE"/>
</dbReference>
<dbReference type="STRING" id="1121950.SAMN02745243_04150"/>
<feature type="domain" description="DNA methylase N-4/N-6" evidence="4">
    <location>
        <begin position="2"/>
        <end position="233"/>
    </location>
</feature>
<dbReference type="AlphaFoldDB" id="A0A1M6X347"/>
<dbReference type="GO" id="GO:0005737">
    <property type="term" value="C:cytoplasm"/>
    <property type="evidence" value="ECO:0007669"/>
    <property type="project" value="TreeGrafter"/>
</dbReference>
<proteinExistence type="predicted"/>
<dbReference type="GO" id="GO:0008170">
    <property type="term" value="F:N-methyltransferase activity"/>
    <property type="evidence" value="ECO:0007669"/>
    <property type="project" value="InterPro"/>
</dbReference>
<evidence type="ECO:0000256" key="3">
    <source>
        <dbReference type="ARBA" id="ARBA00022747"/>
    </source>
</evidence>
<sequence length="547" mass="63615">MADDGVIFVHLDYRKNHYIKIIMDEVFGENYFQNEITWKRTSAHNDTGKFGVNTEYILFYSKTDKYTWNTQYAEYSEKHLKRYRRKDKQGRHWTDSPLTAKGLSGGGYTYTYKGVTDVWRCPIETMKQLDKDNMLYITKTGGIRVKKYLDELKGTPVQCLWNDIDPVNSQSKERVNYPTQKPEELIERIISATTNPGDLVLDCFAGSGTTLSVAEKMGRRWIGCDIGKLSIYVIQKRLLEIAESKSFSTEDSINVGKEYGQEAKPFSVVTAGLYDLAKVFSMEEEKYKSFVKTLFDIEEIEKKDINGVAVDGEKKGFYVKIYPYWDSSFRNADVDETYVEELHKNIGSHLKGRFYIIAPATCVAFINDYYEIDGIKYYFLKIPYQVIKELHANNFRKLKQPQNEKEVNDLEEAIGFHFIRQPEVNAKLILKKGKPYISISHFMSDYDYDEEGNMLNDFESLSMVLLDNQAKEEKAPFVMTDYFFAQDLIEGMSAKKRKKQGEEENTRKELKKIKEILVPIQPQHEVVKVVYVDIYGNEFSETFCMED</sequence>
<keyword evidence="6" id="KW-1185">Reference proteome</keyword>
<evidence type="ECO:0000259" key="4">
    <source>
        <dbReference type="Pfam" id="PF01555"/>
    </source>
</evidence>
<keyword evidence="1 5" id="KW-0489">Methyltransferase</keyword>
<keyword evidence="2 5" id="KW-0808">Transferase</keyword>